<protein>
    <submittedName>
        <fullName evidence="1">Uncharacterized protein</fullName>
    </submittedName>
</protein>
<gene>
    <name evidence="1" type="ORF">ILEXP_LOCUS50755</name>
</gene>
<reference evidence="1 2" key="1">
    <citation type="submission" date="2024-02" db="EMBL/GenBank/DDBJ databases">
        <authorList>
            <person name="Vignale AGUSTIN F."/>
            <person name="Sosa J E."/>
            <person name="Modenutti C."/>
        </authorList>
    </citation>
    <scope>NUCLEOTIDE SEQUENCE [LARGE SCALE GENOMIC DNA]</scope>
</reference>
<proteinExistence type="predicted"/>
<dbReference type="EMBL" id="CAUOFW020007835">
    <property type="protein sequence ID" value="CAK9180727.1"/>
    <property type="molecule type" value="Genomic_DNA"/>
</dbReference>
<keyword evidence="2" id="KW-1185">Reference proteome</keyword>
<dbReference type="AlphaFoldDB" id="A0ABC8UIG0"/>
<name>A0ABC8UIG0_9AQUA</name>
<organism evidence="1 2">
    <name type="scientific">Ilex paraguariensis</name>
    <name type="common">yerba mate</name>
    <dbReference type="NCBI Taxonomy" id="185542"/>
    <lineage>
        <taxon>Eukaryota</taxon>
        <taxon>Viridiplantae</taxon>
        <taxon>Streptophyta</taxon>
        <taxon>Embryophyta</taxon>
        <taxon>Tracheophyta</taxon>
        <taxon>Spermatophyta</taxon>
        <taxon>Magnoliopsida</taxon>
        <taxon>eudicotyledons</taxon>
        <taxon>Gunneridae</taxon>
        <taxon>Pentapetalae</taxon>
        <taxon>asterids</taxon>
        <taxon>campanulids</taxon>
        <taxon>Aquifoliales</taxon>
        <taxon>Aquifoliaceae</taxon>
        <taxon>Ilex</taxon>
    </lineage>
</organism>
<accession>A0ABC8UIG0</accession>
<comment type="caution">
    <text evidence="1">The sequence shown here is derived from an EMBL/GenBank/DDBJ whole genome shotgun (WGS) entry which is preliminary data.</text>
</comment>
<dbReference type="Proteomes" id="UP001642360">
    <property type="component" value="Unassembled WGS sequence"/>
</dbReference>
<sequence>MSCGDCVSGERVERQGEIPDRNVGIPIFHALTSSINNNFEVASSGSLLGGIRLGQIRFESKVAPPESCPFG</sequence>
<evidence type="ECO:0000313" key="1">
    <source>
        <dbReference type="EMBL" id="CAK9180727.1"/>
    </source>
</evidence>
<evidence type="ECO:0000313" key="2">
    <source>
        <dbReference type="Proteomes" id="UP001642360"/>
    </source>
</evidence>